<dbReference type="Proteomes" id="UP000070612">
    <property type="component" value="Unassembled WGS sequence"/>
</dbReference>
<organism evidence="3 4">
    <name type="scientific">Mycolicibacterium wolinskyi</name>
    <dbReference type="NCBI Taxonomy" id="59750"/>
    <lineage>
        <taxon>Bacteria</taxon>
        <taxon>Bacillati</taxon>
        <taxon>Actinomycetota</taxon>
        <taxon>Actinomycetes</taxon>
        <taxon>Mycobacteriales</taxon>
        <taxon>Mycobacteriaceae</taxon>
        <taxon>Mycolicibacterium</taxon>
    </lineage>
</organism>
<gene>
    <name evidence="3" type="ORF">AFM11_28675</name>
</gene>
<dbReference type="RefSeq" id="WP_067856220.1">
    <property type="nucleotide sequence ID" value="NZ_LGTW01000024.1"/>
</dbReference>
<evidence type="ECO:0000256" key="1">
    <source>
        <dbReference type="SAM" id="MobiDB-lite"/>
    </source>
</evidence>
<accession>A0A132PEP2</accession>
<dbReference type="STRING" id="59750.AWC31_32905"/>
<protein>
    <submittedName>
        <fullName evidence="3">Uncharacterized protein</fullName>
    </submittedName>
</protein>
<sequence>MGIFDSIADRGRELASFDPGAWTALAAWVAIAVVIVALIYAWRQFLKAKERRAELTQPNVAMFMEPSSSDWHLVELVIRNYGQRPAYGLRFEFANPPTVGKYESSYDDNYVDIVPLNLPAEIPYLAPSQEWRIVWDSALDRKQLGEAIASRFDGAITYYDEPVTGGKSTGKKFRNTAVLDWATLPPVDRMELLTTHDRARQEKQKLELLRGVLAYFQYAAKETDEQTLRSEINRIKALGAEVRERWKSRYDATHEEDDEDFDDDDPETDLINPPAVRTGRRHRAE</sequence>
<evidence type="ECO:0000313" key="4">
    <source>
        <dbReference type="Proteomes" id="UP000070612"/>
    </source>
</evidence>
<proteinExistence type="predicted"/>
<keyword evidence="2" id="KW-0812">Transmembrane</keyword>
<dbReference type="PATRIC" id="fig|59750.3.peg.3616"/>
<feature type="compositionally biased region" description="Acidic residues" evidence="1">
    <location>
        <begin position="254"/>
        <end position="268"/>
    </location>
</feature>
<keyword evidence="2" id="KW-0472">Membrane</keyword>
<keyword evidence="4" id="KW-1185">Reference proteome</keyword>
<comment type="caution">
    <text evidence="3">The sequence shown here is derived from an EMBL/GenBank/DDBJ whole genome shotgun (WGS) entry which is preliminary data.</text>
</comment>
<dbReference type="AlphaFoldDB" id="A0A132PEP2"/>
<dbReference type="EMBL" id="LGTW01000024">
    <property type="protein sequence ID" value="KWX20806.1"/>
    <property type="molecule type" value="Genomic_DNA"/>
</dbReference>
<feature type="region of interest" description="Disordered" evidence="1">
    <location>
        <begin position="247"/>
        <end position="285"/>
    </location>
</feature>
<evidence type="ECO:0000313" key="3">
    <source>
        <dbReference type="EMBL" id="KWX20806.1"/>
    </source>
</evidence>
<reference evidence="3 4" key="1">
    <citation type="submission" date="2015-07" db="EMBL/GenBank/DDBJ databases">
        <title>A draft genome sequence of Mycobacterium wolinskyi.</title>
        <authorList>
            <person name="de Man T.J."/>
            <person name="Perry K.A."/>
            <person name="Coulliette A.D."/>
            <person name="Jensen B."/>
            <person name="Toney N.C."/>
            <person name="Limbago B.M."/>
            <person name="Noble-Wang J."/>
        </authorList>
    </citation>
    <scope>NUCLEOTIDE SEQUENCE [LARGE SCALE GENOMIC DNA]</scope>
    <source>
        <strain evidence="3 4">CDC_01</strain>
    </source>
</reference>
<name>A0A132PEP2_9MYCO</name>
<feature type="transmembrane region" description="Helical" evidence="2">
    <location>
        <begin position="20"/>
        <end position="42"/>
    </location>
</feature>
<evidence type="ECO:0000256" key="2">
    <source>
        <dbReference type="SAM" id="Phobius"/>
    </source>
</evidence>
<keyword evidence="2" id="KW-1133">Transmembrane helix</keyword>